<dbReference type="RefSeq" id="XP_001588183.1">
    <property type="nucleotide sequence ID" value="XM_001588133.1"/>
</dbReference>
<sequence length="258" mass="29286">MGQDSSRISYPTRDNTPPLSPTHPAANITREMAQNNNRLPPYERQARQGTRAPSSRINSPLDTTTIDRSNALDRQEFRMAERRTARSESRKRWRGEARDLPSEEERQARRARIGSYRYYHQGGPGRVTTVYTFQDALNNWRARRGPMTPIRGRRSRYLSEDSDADSEESDGDRHRGVRRRGEERNPSGNVRAAASRPGTSHRFPNHSRRMNSQSQIAREDGSQSLDITNAVEDHNSEPASLPAPDELSAAEASPNQDH</sequence>
<evidence type="ECO:0000256" key="1">
    <source>
        <dbReference type="SAM" id="MobiDB-lite"/>
    </source>
</evidence>
<protein>
    <submittedName>
        <fullName evidence="2">Uncharacterized protein</fullName>
    </submittedName>
</protein>
<feature type="region of interest" description="Disordered" evidence="1">
    <location>
        <begin position="80"/>
        <end position="106"/>
    </location>
</feature>
<feature type="compositionally biased region" description="Polar residues" evidence="1">
    <location>
        <begin position="210"/>
        <end position="227"/>
    </location>
</feature>
<accession>A0A1D9QBL8</accession>
<dbReference type="EMBL" id="CP017822">
    <property type="protein sequence ID" value="APA12345.1"/>
    <property type="molecule type" value="Genomic_DNA"/>
</dbReference>
<feature type="compositionally biased region" description="Basic and acidic residues" evidence="1">
    <location>
        <begin position="171"/>
        <end position="185"/>
    </location>
</feature>
<dbReference type="KEGG" id="ssl:SS1G_10629"/>
<reference evidence="3" key="1">
    <citation type="journal article" date="2017" name="Genome Biol. Evol.">
        <title>The complete genome sequence of the phytopathogenic fungus Sclerotinia sclerotiorum reveals insights into the genome architecture of broad host range pathogens.</title>
        <authorList>
            <person name="Derbyshire M."/>
            <person name="Denton-Giles M."/>
            <person name="Hegedus D."/>
            <person name="Seifbarghy S."/>
            <person name="Rollins J."/>
            <person name="van Kan J."/>
            <person name="Seidl M.F."/>
            <person name="Faino L."/>
            <person name="Mbengue M."/>
            <person name="Navaud O."/>
            <person name="Raffaele S."/>
            <person name="Hammond-Kosack K."/>
            <person name="Heard S."/>
            <person name="Oliver R."/>
        </authorList>
    </citation>
    <scope>NUCLEOTIDE SEQUENCE [LARGE SCALE GENOMIC DNA]</scope>
    <source>
        <strain evidence="3">ATCC 18683 / 1980 / Ss-1</strain>
    </source>
</reference>
<evidence type="ECO:0000313" key="3">
    <source>
        <dbReference type="Proteomes" id="UP000177798"/>
    </source>
</evidence>
<organism evidence="2 3">
    <name type="scientific">Sclerotinia sclerotiorum (strain ATCC 18683 / 1980 / Ss-1)</name>
    <name type="common">White mold</name>
    <name type="synonym">Whetzelinia sclerotiorum</name>
    <dbReference type="NCBI Taxonomy" id="665079"/>
    <lineage>
        <taxon>Eukaryota</taxon>
        <taxon>Fungi</taxon>
        <taxon>Dikarya</taxon>
        <taxon>Ascomycota</taxon>
        <taxon>Pezizomycotina</taxon>
        <taxon>Leotiomycetes</taxon>
        <taxon>Helotiales</taxon>
        <taxon>Sclerotiniaceae</taxon>
        <taxon>Sclerotinia</taxon>
    </lineage>
</organism>
<dbReference type="Proteomes" id="UP000177798">
    <property type="component" value="Chromosome 9"/>
</dbReference>
<feature type="region of interest" description="Disordered" evidence="1">
    <location>
        <begin position="1"/>
        <end position="64"/>
    </location>
</feature>
<gene>
    <name evidence="2" type="ORF">sscle_09g071150</name>
</gene>
<evidence type="ECO:0000313" key="2">
    <source>
        <dbReference type="EMBL" id="APA12345.1"/>
    </source>
</evidence>
<feature type="compositionally biased region" description="Acidic residues" evidence="1">
    <location>
        <begin position="160"/>
        <end position="170"/>
    </location>
</feature>
<proteinExistence type="predicted"/>
<dbReference type="OrthoDB" id="10533502at2759"/>
<feature type="compositionally biased region" description="Polar residues" evidence="1">
    <location>
        <begin position="47"/>
        <end position="64"/>
    </location>
</feature>
<dbReference type="AlphaFoldDB" id="A0A1D9QBL8"/>
<feature type="region of interest" description="Disordered" evidence="1">
    <location>
        <begin position="144"/>
        <end position="258"/>
    </location>
</feature>
<feature type="compositionally biased region" description="Polar residues" evidence="1">
    <location>
        <begin position="1"/>
        <end position="17"/>
    </location>
</feature>
<dbReference type="VEuPathDB" id="FungiDB:sscle_09g071150"/>
<name>A0A1D9QBL8_SCLS1</name>